<accession>A0ABP9D3B4</accession>
<gene>
    <name evidence="6" type="ORF">GCM10023220_70210</name>
</gene>
<comment type="similarity">
    <text evidence="1">Belongs to the LysR transcriptional regulatory family.</text>
</comment>
<dbReference type="InterPro" id="IPR036390">
    <property type="entry name" value="WH_DNA-bd_sf"/>
</dbReference>
<keyword evidence="4" id="KW-0804">Transcription</keyword>
<dbReference type="EMBL" id="BAABIG010000100">
    <property type="protein sequence ID" value="GAA4826205.1"/>
    <property type="molecule type" value="Genomic_DNA"/>
</dbReference>
<evidence type="ECO:0000256" key="1">
    <source>
        <dbReference type="ARBA" id="ARBA00009437"/>
    </source>
</evidence>
<dbReference type="PANTHER" id="PTHR30346">
    <property type="entry name" value="TRANSCRIPTIONAL DUAL REGULATOR HCAR-RELATED"/>
    <property type="match status" value="1"/>
</dbReference>
<dbReference type="Gene3D" id="3.40.190.10">
    <property type="entry name" value="Periplasmic binding protein-like II"/>
    <property type="match status" value="2"/>
</dbReference>
<keyword evidence="3" id="KW-0238">DNA-binding</keyword>
<dbReference type="Proteomes" id="UP001501265">
    <property type="component" value="Unassembled WGS sequence"/>
</dbReference>
<evidence type="ECO:0000259" key="5">
    <source>
        <dbReference type="PROSITE" id="PS50931"/>
    </source>
</evidence>
<evidence type="ECO:0000313" key="6">
    <source>
        <dbReference type="EMBL" id="GAA4826205.1"/>
    </source>
</evidence>
<dbReference type="InterPro" id="IPR036388">
    <property type="entry name" value="WH-like_DNA-bd_sf"/>
</dbReference>
<protein>
    <submittedName>
        <fullName evidence="6">LysR family transcriptional regulator</fullName>
    </submittedName>
</protein>
<keyword evidence="2" id="KW-0805">Transcription regulation</keyword>
<evidence type="ECO:0000256" key="2">
    <source>
        <dbReference type="ARBA" id="ARBA00023015"/>
    </source>
</evidence>
<dbReference type="SUPFAM" id="SSF46785">
    <property type="entry name" value="Winged helix' DNA-binding domain"/>
    <property type="match status" value="1"/>
</dbReference>
<dbReference type="PRINTS" id="PR00039">
    <property type="entry name" value="HTHLYSR"/>
</dbReference>
<dbReference type="PROSITE" id="PS50931">
    <property type="entry name" value="HTH_LYSR"/>
    <property type="match status" value="1"/>
</dbReference>
<dbReference type="PANTHER" id="PTHR30346:SF29">
    <property type="entry name" value="LYSR SUBSTRATE-BINDING"/>
    <property type="match status" value="1"/>
</dbReference>
<evidence type="ECO:0000256" key="4">
    <source>
        <dbReference type="ARBA" id="ARBA00023163"/>
    </source>
</evidence>
<name>A0ABP9D3B4_9ACTN</name>
<evidence type="ECO:0000256" key="3">
    <source>
        <dbReference type="ARBA" id="ARBA00023125"/>
    </source>
</evidence>
<feature type="domain" description="HTH lysR-type" evidence="5">
    <location>
        <begin position="20"/>
        <end position="77"/>
    </location>
</feature>
<organism evidence="6 7">
    <name type="scientific">Streptomyces ziwulingensis</name>
    <dbReference type="NCBI Taxonomy" id="1045501"/>
    <lineage>
        <taxon>Bacteria</taxon>
        <taxon>Bacillati</taxon>
        <taxon>Actinomycetota</taxon>
        <taxon>Actinomycetes</taxon>
        <taxon>Kitasatosporales</taxon>
        <taxon>Streptomycetaceae</taxon>
        <taxon>Streptomyces</taxon>
    </lineage>
</organism>
<dbReference type="InterPro" id="IPR005119">
    <property type="entry name" value="LysR_subst-bd"/>
</dbReference>
<sequence length="323" mass="33934">MTSLHGSGGSDGYDAVMPELSITALRVVRAVAAHGSLSGAARTLGYSQPAVSRQVSAAEKAAGQPLFVRGARGVRTTRAGEIVARFATETLAGLDRLDERLDELASGPQVLVRVGGFPAANGALLPFALARALEEHPRLTFALTEASSPQLVHQVLSKRLDVAVVASGPGLPQPALEGLRITPLPGSEMLVGVARGHSLTAVEGPVPVRELAHESWIVGKGAGDEPQFGAWPTLADPLVAFRTRTWHSRFGLVAAGLGICVVPGILAPVVPQNIALVRVDDPNWLGRRISAVTRNDGVETHEIIVRVLRESHGEDISHGRSMP</sequence>
<comment type="caution">
    <text evidence="6">The sequence shown here is derived from an EMBL/GenBank/DDBJ whole genome shotgun (WGS) entry which is preliminary data.</text>
</comment>
<dbReference type="Gene3D" id="1.10.10.10">
    <property type="entry name" value="Winged helix-like DNA-binding domain superfamily/Winged helix DNA-binding domain"/>
    <property type="match status" value="1"/>
</dbReference>
<proteinExistence type="inferred from homology"/>
<dbReference type="SUPFAM" id="SSF53850">
    <property type="entry name" value="Periplasmic binding protein-like II"/>
    <property type="match status" value="1"/>
</dbReference>
<dbReference type="Pfam" id="PF03466">
    <property type="entry name" value="LysR_substrate"/>
    <property type="match status" value="1"/>
</dbReference>
<evidence type="ECO:0000313" key="7">
    <source>
        <dbReference type="Proteomes" id="UP001501265"/>
    </source>
</evidence>
<keyword evidence="7" id="KW-1185">Reference proteome</keyword>
<dbReference type="InterPro" id="IPR000847">
    <property type="entry name" value="LysR_HTH_N"/>
</dbReference>
<dbReference type="Pfam" id="PF00126">
    <property type="entry name" value="HTH_1"/>
    <property type="match status" value="1"/>
</dbReference>
<reference evidence="7" key="1">
    <citation type="journal article" date="2019" name="Int. J. Syst. Evol. Microbiol.">
        <title>The Global Catalogue of Microorganisms (GCM) 10K type strain sequencing project: providing services to taxonomists for standard genome sequencing and annotation.</title>
        <authorList>
            <consortium name="The Broad Institute Genomics Platform"/>
            <consortium name="The Broad Institute Genome Sequencing Center for Infectious Disease"/>
            <person name="Wu L."/>
            <person name="Ma J."/>
        </authorList>
    </citation>
    <scope>NUCLEOTIDE SEQUENCE [LARGE SCALE GENOMIC DNA]</scope>
    <source>
        <strain evidence="7">JCM 18081</strain>
    </source>
</reference>